<organism evidence="1 2">
    <name type="scientific">Rubroshorea leprosula</name>
    <dbReference type="NCBI Taxonomy" id="152421"/>
    <lineage>
        <taxon>Eukaryota</taxon>
        <taxon>Viridiplantae</taxon>
        <taxon>Streptophyta</taxon>
        <taxon>Embryophyta</taxon>
        <taxon>Tracheophyta</taxon>
        <taxon>Spermatophyta</taxon>
        <taxon>Magnoliopsida</taxon>
        <taxon>eudicotyledons</taxon>
        <taxon>Gunneridae</taxon>
        <taxon>Pentapetalae</taxon>
        <taxon>rosids</taxon>
        <taxon>malvids</taxon>
        <taxon>Malvales</taxon>
        <taxon>Dipterocarpaceae</taxon>
        <taxon>Rubroshorea</taxon>
    </lineage>
</organism>
<comment type="caution">
    <text evidence="1">The sequence shown here is derived from an EMBL/GenBank/DDBJ whole genome shotgun (WGS) entry which is preliminary data.</text>
</comment>
<reference evidence="1 2" key="1">
    <citation type="journal article" date="2021" name="Commun. Biol.">
        <title>The genome of Shorea leprosula (Dipterocarpaceae) highlights the ecological relevance of drought in aseasonal tropical rainforests.</title>
        <authorList>
            <person name="Ng K.K.S."/>
            <person name="Kobayashi M.J."/>
            <person name="Fawcett J.A."/>
            <person name="Hatakeyama M."/>
            <person name="Paape T."/>
            <person name="Ng C.H."/>
            <person name="Ang C.C."/>
            <person name="Tnah L.H."/>
            <person name="Lee C.T."/>
            <person name="Nishiyama T."/>
            <person name="Sese J."/>
            <person name="O'Brien M.J."/>
            <person name="Copetti D."/>
            <person name="Mohd Noor M.I."/>
            <person name="Ong R.C."/>
            <person name="Putra M."/>
            <person name="Sireger I.Z."/>
            <person name="Indrioko S."/>
            <person name="Kosugi Y."/>
            <person name="Izuno A."/>
            <person name="Isagi Y."/>
            <person name="Lee S.L."/>
            <person name="Shimizu K.K."/>
        </authorList>
    </citation>
    <scope>NUCLEOTIDE SEQUENCE [LARGE SCALE GENOMIC DNA]</scope>
    <source>
        <strain evidence="1">214</strain>
    </source>
</reference>
<name>A0AAV5I1P0_9ROSI</name>
<dbReference type="AlphaFoldDB" id="A0AAV5I1P0"/>
<dbReference type="EMBL" id="BPVZ01000005">
    <property type="protein sequence ID" value="GKU92176.1"/>
    <property type="molecule type" value="Genomic_DNA"/>
</dbReference>
<gene>
    <name evidence="1" type="ORF">SLEP1_g5941</name>
</gene>
<evidence type="ECO:0000313" key="1">
    <source>
        <dbReference type="EMBL" id="GKU92176.1"/>
    </source>
</evidence>
<evidence type="ECO:0000313" key="2">
    <source>
        <dbReference type="Proteomes" id="UP001054252"/>
    </source>
</evidence>
<sequence length="65" mass="7205">MKIREISCKRRKTVEYDHLLAKNDNGVESPKWPLLILFPILYCVSSDSSICNSVSSSATTSTSLA</sequence>
<dbReference type="Proteomes" id="UP001054252">
    <property type="component" value="Unassembled WGS sequence"/>
</dbReference>
<accession>A0AAV5I1P0</accession>
<protein>
    <submittedName>
        <fullName evidence="1">Uncharacterized protein</fullName>
    </submittedName>
</protein>
<proteinExistence type="predicted"/>
<keyword evidence="2" id="KW-1185">Reference proteome</keyword>